<dbReference type="AlphaFoldDB" id="A0AAP9YA56"/>
<dbReference type="GeneID" id="45698476"/>
<dbReference type="Pfam" id="PF12796">
    <property type="entry name" value="Ank_2"/>
    <property type="match status" value="1"/>
</dbReference>
<dbReference type="InterPro" id="IPR036770">
    <property type="entry name" value="Ankyrin_rpt-contain_sf"/>
</dbReference>
<dbReference type="SMART" id="SM00248">
    <property type="entry name" value="ANK"/>
    <property type="match status" value="4"/>
</dbReference>
<dbReference type="Pfam" id="PF13606">
    <property type="entry name" value="Ank_3"/>
    <property type="match status" value="1"/>
</dbReference>
<dbReference type="PANTHER" id="PTHR24171">
    <property type="entry name" value="ANKYRIN REPEAT DOMAIN-CONTAINING PROTEIN 39-RELATED"/>
    <property type="match status" value="1"/>
</dbReference>
<sequence length="203" mass="21541">MPFRRFSSALVKAVLPALLVALGACAAPELHKPAAGAAVQDIRDYDEDWFAAARLGRTDILDALLQAGYPVDAVTSRGYTALILTAYDAQPQAMAFLLAHGANACVGDRNGNTALMGAIFKGELDIARRLMETGCPIDQTNHAGETALSFAALFGRLDLLPELVRRGADPDHADARGTTALRLAQQQGNRDAYHALLTVGATR</sequence>
<dbReference type="PROSITE" id="PS51257">
    <property type="entry name" value="PROKAR_LIPOPROTEIN"/>
    <property type="match status" value="1"/>
</dbReference>
<feature type="chain" id="PRO_5042812585" evidence="4">
    <location>
        <begin position="27"/>
        <end position="203"/>
    </location>
</feature>
<dbReference type="Proteomes" id="UP000594892">
    <property type="component" value="Chromosome 2"/>
</dbReference>
<dbReference type="SUPFAM" id="SSF48403">
    <property type="entry name" value="Ankyrin repeat"/>
    <property type="match status" value="1"/>
</dbReference>
<organism evidence="5 7">
    <name type="scientific">Burkholderia glumae</name>
    <name type="common">Pseudomonas glumae</name>
    <dbReference type="NCBI Taxonomy" id="337"/>
    <lineage>
        <taxon>Bacteria</taxon>
        <taxon>Pseudomonadati</taxon>
        <taxon>Pseudomonadota</taxon>
        <taxon>Betaproteobacteria</taxon>
        <taxon>Burkholderiales</taxon>
        <taxon>Burkholderiaceae</taxon>
        <taxon>Burkholderia</taxon>
    </lineage>
</organism>
<feature type="repeat" description="ANK" evidence="3">
    <location>
        <begin position="110"/>
        <end position="142"/>
    </location>
</feature>
<dbReference type="InterPro" id="IPR002110">
    <property type="entry name" value="Ankyrin_rpt"/>
</dbReference>
<dbReference type="EMBL" id="CP099587">
    <property type="protein sequence ID" value="USS47711.1"/>
    <property type="molecule type" value="Genomic_DNA"/>
</dbReference>
<evidence type="ECO:0000256" key="3">
    <source>
        <dbReference type="PROSITE-ProRule" id="PRU00023"/>
    </source>
</evidence>
<keyword evidence="4" id="KW-0732">Signal</keyword>
<protein>
    <submittedName>
        <fullName evidence="5">Ankyrin repeat domain-containing protein</fullName>
    </submittedName>
</protein>
<dbReference type="Gene3D" id="1.25.40.20">
    <property type="entry name" value="Ankyrin repeat-containing domain"/>
    <property type="match status" value="2"/>
</dbReference>
<dbReference type="EMBL" id="CP065601">
    <property type="protein sequence ID" value="QPQ94440.1"/>
    <property type="molecule type" value="Genomic_DNA"/>
</dbReference>
<reference evidence="6" key="2">
    <citation type="submission" date="2022-06" db="EMBL/GenBank/DDBJ databases">
        <title>Draft genome sequence of Burkholderia glumae strain GR20004 isolated from rice panicle showing bacterial panicle blight.</title>
        <authorList>
            <person name="Choi S.Y."/>
            <person name="Lee Y.H."/>
        </authorList>
    </citation>
    <scope>NUCLEOTIDE SEQUENCE</scope>
    <source>
        <strain evidence="6">GR20004</strain>
    </source>
</reference>
<dbReference type="PROSITE" id="PS50088">
    <property type="entry name" value="ANK_REPEAT"/>
    <property type="match status" value="2"/>
</dbReference>
<dbReference type="PROSITE" id="PS50297">
    <property type="entry name" value="ANK_REP_REGION"/>
    <property type="match status" value="2"/>
</dbReference>
<feature type="repeat" description="ANK" evidence="3">
    <location>
        <begin position="143"/>
        <end position="175"/>
    </location>
</feature>
<dbReference type="Proteomes" id="UP001056386">
    <property type="component" value="Chromosome 1"/>
</dbReference>
<evidence type="ECO:0000313" key="7">
    <source>
        <dbReference type="Proteomes" id="UP000594892"/>
    </source>
</evidence>
<keyword evidence="1" id="KW-0677">Repeat</keyword>
<keyword evidence="2 3" id="KW-0040">ANK repeat</keyword>
<proteinExistence type="predicted"/>
<evidence type="ECO:0000313" key="5">
    <source>
        <dbReference type="EMBL" id="QPQ94440.1"/>
    </source>
</evidence>
<gene>
    <name evidence="5" type="ORF">I6H06_12190</name>
    <name evidence="6" type="ORF">NFI99_20805</name>
</gene>
<feature type="signal peptide" evidence="4">
    <location>
        <begin position="1"/>
        <end position="26"/>
    </location>
</feature>
<accession>A0AAP9YA56</accession>
<evidence type="ECO:0000256" key="1">
    <source>
        <dbReference type="ARBA" id="ARBA00022737"/>
    </source>
</evidence>
<reference evidence="5 7" key="1">
    <citation type="submission" date="2020-12" db="EMBL/GenBank/DDBJ databases">
        <title>FDA dAtabase for Regulatory Grade micrObial Sequences (FDA-ARGOS): Supporting development and validation of Infectious Disease Dx tests.</title>
        <authorList>
            <person name="Minogue T."/>
            <person name="Wolcott M."/>
            <person name="Wasieloski L."/>
            <person name="Aguilar W."/>
            <person name="Moore D."/>
            <person name="Jaissle J."/>
            <person name="Tallon L."/>
            <person name="Sadzewicz L."/>
            <person name="Zhao X."/>
            <person name="Boylan J."/>
            <person name="Ott S."/>
            <person name="Bowen H."/>
            <person name="Vavikolanu K."/>
            <person name="Mehta A."/>
            <person name="Aluvathingal J."/>
            <person name="Nadendla S."/>
            <person name="Yan Y."/>
            <person name="Sichtig H."/>
        </authorList>
    </citation>
    <scope>NUCLEOTIDE SEQUENCE [LARGE SCALE GENOMIC DNA]</scope>
    <source>
        <strain evidence="5 7">FDAARGOS_949</strain>
    </source>
</reference>
<evidence type="ECO:0000313" key="6">
    <source>
        <dbReference type="EMBL" id="USS47711.1"/>
    </source>
</evidence>
<evidence type="ECO:0000256" key="4">
    <source>
        <dbReference type="SAM" id="SignalP"/>
    </source>
</evidence>
<dbReference type="PANTHER" id="PTHR24171:SF9">
    <property type="entry name" value="ANKYRIN REPEAT DOMAIN-CONTAINING PROTEIN 39"/>
    <property type="match status" value="1"/>
</dbReference>
<dbReference type="RefSeq" id="WP_015876239.1">
    <property type="nucleotide sequence ID" value="NZ_CP021074.1"/>
</dbReference>
<evidence type="ECO:0000256" key="2">
    <source>
        <dbReference type="ARBA" id="ARBA00023043"/>
    </source>
</evidence>
<evidence type="ECO:0000313" key="8">
    <source>
        <dbReference type="Proteomes" id="UP001056386"/>
    </source>
</evidence>
<name>A0AAP9YA56_BURGL</name>
<keyword evidence="8" id="KW-1185">Reference proteome</keyword>